<dbReference type="RefSeq" id="WP_308951141.1">
    <property type="nucleotide sequence ID" value="NZ_JARXHW010000033.1"/>
</dbReference>
<name>A0ABU1AWL0_9BACT</name>
<dbReference type="SUPFAM" id="SSF51735">
    <property type="entry name" value="NAD(P)-binding Rossmann-fold domains"/>
    <property type="match status" value="1"/>
</dbReference>
<comment type="caution">
    <text evidence="4">The sequence shown here is derived from an EMBL/GenBank/DDBJ whole genome shotgun (WGS) entry which is preliminary data.</text>
</comment>
<gene>
    <name evidence="4" type="ORF">QEH52_13455</name>
</gene>
<proteinExistence type="predicted"/>
<accession>A0ABU1AWL0</accession>
<dbReference type="InterPro" id="IPR050463">
    <property type="entry name" value="Gfo/Idh/MocA_oxidrdct_glycsds"/>
</dbReference>
<dbReference type="PANTHER" id="PTHR43818:SF11">
    <property type="entry name" value="BCDNA.GH03377"/>
    <property type="match status" value="1"/>
</dbReference>
<keyword evidence="5" id="KW-1185">Reference proteome</keyword>
<feature type="domain" description="GFO/IDH/MocA-like oxidoreductase" evidence="3">
    <location>
        <begin position="137"/>
        <end position="276"/>
    </location>
</feature>
<dbReference type="InterPro" id="IPR000683">
    <property type="entry name" value="Gfo/Idh/MocA-like_OxRdtase_N"/>
</dbReference>
<evidence type="ECO:0000313" key="5">
    <source>
        <dbReference type="Proteomes" id="UP001225316"/>
    </source>
</evidence>
<dbReference type="InterPro" id="IPR036291">
    <property type="entry name" value="NAD(P)-bd_dom_sf"/>
</dbReference>
<dbReference type="Proteomes" id="UP001225316">
    <property type="component" value="Unassembled WGS sequence"/>
</dbReference>
<dbReference type="Gene3D" id="3.30.360.10">
    <property type="entry name" value="Dihydrodipicolinate Reductase, domain 2"/>
    <property type="match status" value="1"/>
</dbReference>
<dbReference type="InterPro" id="IPR055170">
    <property type="entry name" value="GFO_IDH_MocA-like_dom"/>
</dbReference>
<evidence type="ECO:0000313" key="4">
    <source>
        <dbReference type="EMBL" id="MDQ8208525.1"/>
    </source>
</evidence>
<reference evidence="4 5" key="1">
    <citation type="submission" date="2023-04" db="EMBL/GenBank/DDBJ databases">
        <title>A novel bacteria isolated from coastal sediment.</title>
        <authorList>
            <person name="Liu X.-J."/>
            <person name="Du Z.-J."/>
        </authorList>
    </citation>
    <scope>NUCLEOTIDE SEQUENCE [LARGE SCALE GENOMIC DNA]</scope>
    <source>
        <strain evidence="4 5">SDUM461003</strain>
    </source>
</reference>
<keyword evidence="1" id="KW-0560">Oxidoreductase</keyword>
<dbReference type="EMBL" id="JARXHW010000033">
    <property type="protein sequence ID" value="MDQ8208525.1"/>
    <property type="molecule type" value="Genomic_DNA"/>
</dbReference>
<evidence type="ECO:0000259" key="3">
    <source>
        <dbReference type="Pfam" id="PF22725"/>
    </source>
</evidence>
<dbReference type="Pfam" id="PF01408">
    <property type="entry name" value="GFO_IDH_MocA"/>
    <property type="match status" value="1"/>
</dbReference>
<dbReference type="SUPFAM" id="SSF55347">
    <property type="entry name" value="Glyceraldehyde-3-phosphate dehydrogenase-like, C-terminal domain"/>
    <property type="match status" value="1"/>
</dbReference>
<protein>
    <submittedName>
        <fullName evidence="4">Gfo/Idh/MocA family oxidoreductase</fullName>
    </submittedName>
</protein>
<organism evidence="4 5">
    <name type="scientific">Thalassobacterium maritimum</name>
    <dbReference type="NCBI Taxonomy" id="3041265"/>
    <lineage>
        <taxon>Bacteria</taxon>
        <taxon>Pseudomonadati</taxon>
        <taxon>Verrucomicrobiota</taxon>
        <taxon>Opitutia</taxon>
        <taxon>Puniceicoccales</taxon>
        <taxon>Coraliomargaritaceae</taxon>
        <taxon>Thalassobacterium</taxon>
    </lineage>
</organism>
<dbReference type="Gene3D" id="3.40.50.720">
    <property type="entry name" value="NAD(P)-binding Rossmann-like Domain"/>
    <property type="match status" value="1"/>
</dbReference>
<evidence type="ECO:0000256" key="1">
    <source>
        <dbReference type="ARBA" id="ARBA00023002"/>
    </source>
</evidence>
<sequence>MPKKKTSPIRVAIIGTGGMALFHARNFAQVADCKLVAGVDTDPKRLAAFAAEHSITETYTTTAELLAKSEIDAVSIVTPDPFHKAIALECLAAGKHVLCEKPLALNYPDAKAMADAADKAGVINMVHFTYRNWAPLQKIAHIVQTGKIGEIRHIEASYHQSWLVSKQWGDWRTSPNWLWRLDSAHGSKGVLGDVGVHILDFATYPAGKIKEIYCQLKTFKKAPRNRIGKYKLDANDTAVITVEFANGALGSIQTTRWMTGHLNRLFLKISGTAGSVSFDSALSETAYTICKGADIETDTWKSVQVKDTPHLQQRFIKSIRTGVQDQPDFRRGAEIQKLLDASFKSDELRTPIRVR</sequence>
<dbReference type="PANTHER" id="PTHR43818">
    <property type="entry name" value="BCDNA.GH03377"/>
    <property type="match status" value="1"/>
</dbReference>
<feature type="domain" description="Gfo/Idh/MocA-like oxidoreductase N-terminal" evidence="2">
    <location>
        <begin position="9"/>
        <end position="127"/>
    </location>
</feature>
<dbReference type="Pfam" id="PF22725">
    <property type="entry name" value="GFO_IDH_MocA_C3"/>
    <property type="match status" value="1"/>
</dbReference>
<evidence type="ECO:0000259" key="2">
    <source>
        <dbReference type="Pfam" id="PF01408"/>
    </source>
</evidence>